<dbReference type="Pfam" id="PF05721">
    <property type="entry name" value="PhyH"/>
    <property type="match status" value="1"/>
</dbReference>
<gene>
    <name evidence="2" type="ORF">QJV27_05445</name>
</gene>
<evidence type="ECO:0000313" key="2">
    <source>
        <dbReference type="EMBL" id="MDI2090823.1"/>
    </source>
</evidence>
<accession>A0ABT6Q136</accession>
<dbReference type="EMBL" id="JASBAO010000001">
    <property type="protein sequence ID" value="MDI2090823.1"/>
    <property type="molecule type" value="Genomic_DNA"/>
</dbReference>
<dbReference type="Proteomes" id="UP001431634">
    <property type="component" value="Unassembled WGS sequence"/>
</dbReference>
<dbReference type="PANTHER" id="PTHR20883">
    <property type="entry name" value="PHYTANOYL-COA DIOXYGENASE DOMAIN CONTAINING 1"/>
    <property type="match status" value="1"/>
</dbReference>
<keyword evidence="2" id="KW-0223">Dioxygenase</keyword>
<keyword evidence="2" id="KW-0560">Oxidoreductase</keyword>
<organism evidence="2 3">
    <name type="scientific">Commensalibacter oyaizuii</name>
    <dbReference type="NCBI Taxonomy" id="3043873"/>
    <lineage>
        <taxon>Bacteria</taxon>
        <taxon>Pseudomonadati</taxon>
        <taxon>Pseudomonadota</taxon>
        <taxon>Alphaproteobacteria</taxon>
        <taxon>Acetobacterales</taxon>
        <taxon>Acetobacteraceae</taxon>
    </lineage>
</organism>
<comment type="caution">
    <text evidence="2">The sequence shown here is derived from an EMBL/GenBank/DDBJ whole genome shotgun (WGS) entry which is preliminary data.</text>
</comment>
<dbReference type="Gene3D" id="2.60.120.620">
    <property type="entry name" value="q2cbj1_9rhob like domain"/>
    <property type="match status" value="1"/>
</dbReference>
<dbReference type="PANTHER" id="PTHR20883:SF48">
    <property type="entry name" value="ECTOINE DIOXYGENASE"/>
    <property type="match status" value="1"/>
</dbReference>
<name>A0ABT6Q136_9PROT</name>
<dbReference type="InterPro" id="IPR008775">
    <property type="entry name" value="Phytyl_CoA_dOase-like"/>
</dbReference>
<sequence length="255" mass="29322">MLTNNDIEQFHKDGFLVKENYVPDDLLHKIDQSVKNLELQNHDGYVFENDQKTLRSINGPHMIDPFFEELANDDLLERDAYALLNEETYLHQYKINFKNALNGDVWAWHSDFYFWNKEDGMQKDNAFSVGIFLDDVNDMNGPLLVAPGSHKTLIPDSEVIHTYGQNAPKNWRETTSSKLKYELSQSFLAKTLGQTGIVAAKGKKGSALFFHSSILHASNVNLTPWRRRLVLLSYNVMSNKLLNIDDPRPNFMATR</sequence>
<proteinExistence type="predicted"/>
<dbReference type="GO" id="GO:0051213">
    <property type="term" value="F:dioxygenase activity"/>
    <property type="evidence" value="ECO:0007669"/>
    <property type="project" value="UniProtKB-KW"/>
</dbReference>
<reference evidence="2" key="1">
    <citation type="submission" date="2023-05" db="EMBL/GenBank/DDBJ databases">
        <title>Whole genome sequence of Commensalibacter sp.</title>
        <authorList>
            <person name="Charoenyingcharoen P."/>
            <person name="Yukphan P."/>
        </authorList>
    </citation>
    <scope>NUCLEOTIDE SEQUENCE</scope>
    <source>
        <strain evidence="2">TBRC 16381</strain>
    </source>
</reference>
<protein>
    <submittedName>
        <fullName evidence="2">Phytanoyl-CoA dioxygenase family protein</fullName>
    </submittedName>
</protein>
<dbReference type="RefSeq" id="WP_281447942.1">
    <property type="nucleotide sequence ID" value="NZ_JASBAO010000001.1"/>
</dbReference>
<evidence type="ECO:0000256" key="1">
    <source>
        <dbReference type="ARBA" id="ARBA00001954"/>
    </source>
</evidence>
<dbReference type="SUPFAM" id="SSF51197">
    <property type="entry name" value="Clavaminate synthase-like"/>
    <property type="match status" value="1"/>
</dbReference>
<keyword evidence="3" id="KW-1185">Reference proteome</keyword>
<comment type="cofactor">
    <cofactor evidence="1">
        <name>Fe(2+)</name>
        <dbReference type="ChEBI" id="CHEBI:29033"/>
    </cofactor>
</comment>
<evidence type="ECO:0000313" key="3">
    <source>
        <dbReference type="Proteomes" id="UP001431634"/>
    </source>
</evidence>